<feature type="region of interest" description="Disordered" evidence="6">
    <location>
        <begin position="94"/>
        <end position="115"/>
    </location>
</feature>
<dbReference type="Gene3D" id="3.20.200.10">
    <property type="entry name" value="MHCK/EF2 kinase"/>
    <property type="match status" value="3"/>
</dbReference>
<dbReference type="GO" id="GO:1903013">
    <property type="term" value="P:response to differentiation-inducing factor 1"/>
    <property type="evidence" value="ECO:0007669"/>
    <property type="project" value="TreeGrafter"/>
</dbReference>
<dbReference type="KEGG" id="lenr:94167783"/>
<sequence length="1142" mass="126736">METHCSVTGKSDSSETENIANDSFSKVNCPSTSQPDSQRKTGSDTIASAASPLRDRVVHGSVAQANNCTDLDQSCICNDATLVLWETDAGGSAASLHPAEEASSTKGGAEPVMPAPKRPVPASPLVRYVQSNNFGDAAPVIVSGCKYVFDNRTLRWLTHPITVRVLHHNRGVHQDKYFATFAIELLDPVKPATPMFARVYRHNIELVSEADYYSLGQTQALCEEFVRDYARTEGRSHYLKFHLPLLTNRVVVRLDMLSVCDSRILNARKGFFSYRTHDTRQLLFLMEPNTKACQALGVSFASPEVDEGRCYARGDAAWSRDIFHDIADGFSHFTYVKSRMCMVAHGLVRSDGYLLDPLFHTTDREGFRLGDGGRSAVVDWAERHRCGDTCRALGISNFGDDGQHIEKATVFANPLDREENYYTDYLRSVLRMRVVARMNSAVLSDDEGRYTFFGTTLESIDPASAVDIAQTMPVSPFPIKVTCDAIKYVFLPTCAKWMEAPMRLTVSTPGVPHTVDDEHAYFAIEEECEGGPPMRMRARFILRPDTRDADYYHIGDAYCVCMALGHVFRKYRANGMPARELDFYAAYAVRVPQANIPQCMKGVTQDTNFFAHTTADSGDVMFVVELEFQPLAPQCALPAGGAKMDNEGFDDVEFRQVVAAFSHFTLHKSGNQLLVCHLRCKDGLLMNPNINTSSGCGFGTLNRGQAGIDAWAKAHICNAYCRLIGMEPLSQPLKLYDISSSQLMRYVNLVQEHAMGTDKALGLASPTRMALDAMPNAAPVADAGQLEMMPECPATSDVASLALTVFSGTNKPCLRPWMGGEGRGGDAGLKRGTARRRTPTQQELMRLQSKGIDTTYIFPATRYDLNMGDLTWTCKRIFVRIVNPQRGIGQGGMRVCFDITVVDPVACEETPMVAKMFRRTIKNVIEKDYFTSVMVQQLSSLFAKDFNSERKEGCPLPLHVLEGAVIALNRVDLPPDLLAKRTGFFSYRTQDTERVLFCVEAKLMGRFTKYNSNMGEAYPTNECPLSPTSARERTAIFEAVEALSHYSLEKSEGGLLVCDMQGVKNDLTDLEVHTYDGQGLGVGNFGLRGIQKFAMRHRCSSVCKSLNLEKLRDRHFVVTDDLKARNRFLVILERSKAIGGME</sequence>
<evidence type="ECO:0000256" key="1">
    <source>
        <dbReference type="ARBA" id="ARBA00022527"/>
    </source>
</evidence>
<dbReference type="GO" id="GO:0005524">
    <property type="term" value="F:ATP binding"/>
    <property type="evidence" value="ECO:0007669"/>
    <property type="project" value="UniProtKB-KW"/>
</dbReference>
<dbReference type="GeneID" id="94167783"/>
<name>A0A836FN26_LEIEN</name>
<proteinExistence type="predicted"/>
<dbReference type="Pfam" id="PF02816">
    <property type="entry name" value="Alpha_kinase"/>
    <property type="match status" value="3"/>
</dbReference>
<evidence type="ECO:0000256" key="5">
    <source>
        <dbReference type="ARBA" id="ARBA00022840"/>
    </source>
</evidence>
<evidence type="ECO:0000259" key="7">
    <source>
        <dbReference type="PROSITE" id="PS51158"/>
    </source>
</evidence>
<feature type="compositionally biased region" description="Polar residues" evidence="6">
    <location>
        <begin position="1"/>
        <end position="36"/>
    </location>
</feature>
<evidence type="ECO:0000256" key="6">
    <source>
        <dbReference type="SAM" id="MobiDB-lite"/>
    </source>
</evidence>
<dbReference type="Proteomes" id="UP000674179">
    <property type="component" value="Chromosome 36"/>
</dbReference>
<dbReference type="GO" id="GO:0031037">
    <property type="term" value="P:myosin II filament disassembly"/>
    <property type="evidence" value="ECO:0007669"/>
    <property type="project" value="TreeGrafter"/>
</dbReference>
<evidence type="ECO:0000256" key="2">
    <source>
        <dbReference type="ARBA" id="ARBA00022679"/>
    </source>
</evidence>
<feature type="domain" description="Alpha-type protein kinase" evidence="7">
    <location>
        <begin position="864"/>
        <end position="1111"/>
    </location>
</feature>
<dbReference type="OrthoDB" id="5987862at2759"/>
<dbReference type="InterPro" id="IPR004166">
    <property type="entry name" value="a-kinase_dom"/>
</dbReference>
<dbReference type="SUPFAM" id="SSF56112">
    <property type="entry name" value="Protein kinase-like (PK-like)"/>
    <property type="match status" value="3"/>
</dbReference>
<keyword evidence="9" id="KW-1185">Reference proteome</keyword>
<reference evidence="8 9" key="1">
    <citation type="submission" date="2021-02" db="EMBL/GenBank/DDBJ databases">
        <title>Leishmania (Mundinia) enrietti genome sequencing and assembly.</title>
        <authorList>
            <person name="Almutairi H."/>
            <person name="Gatherer D."/>
        </authorList>
    </citation>
    <scope>NUCLEOTIDE SEQUENCE [LARGE SCALE GENOMIC DNA]</scope>
    <source>
        <strain evidence="8">CUR178</strain>
    </source>
</reference>
<evidence type="ECO:0000313" key="8">
    <source>
        <dbReference type="EMBL" id="KAG5465777.1"/>
    </source>
</evidence>
<keyword evidence="1" id="KW-0723">Serine/threonine-protein kinase</keyword>
<keyword evidence="2" id="KW-0808">Transferase</keyword>
<dbReference type="RefSeq" id="XP_067688376.1">
    <property type="nucleotide sequence ID" value="XM_067832273.1"/>
</dbReference>
<organism evidence="8 9">
    <name type="scientific">Leishmania enriettii</name>
    <dbReference type="NCBI Taxonomy" id="5663"/>
    <lineage>
        <taxon>Eukaryota</taxon>
        <taxon>Discoba</taxon>
        <taxon>Euglenozoa</taxon>
        <taxon>Kinetoplastea</taxon>
        <taxon>Metakinetoplastina</taxon>
        <taxon>Trypanosomatida</taxon>
        <taxon>Trypanosomatidae</taxon>
        <taxon>Leishmaniinae</taxon>
        <taxon>Leishmania</taxon>
    </lineage>
</organism>
<feature type="domain" description="Alpha-type protein kinase" evidence="7">
    <location>
        <begin position="489"/>
        <end position="729"/>
    </location>
</feature>
<dbReference type="InterPro" id="IPR011009">
    <property type="entry name" value="Kinase-like_dom_sf"/>
</dbReference>
<accession>A0A836FN26</accession>
<dbReference type="AlphaFoldDB" id="A0A836FN26"/>
<keyword evidence="4" id="KW-0418">Kinase</keyword>
<evidence type="ECO:0000313" key="9">
    <source>
        <dbReference type="Proteomes" id="UP000674179"/>
    </source>
</evidence>
<dbReference type="EMBL" id="JAFHKP010000036">
    <property type="protein sequence ID" value="KAG5465777.1"/>
    <property type="molecule type" value="Genomic_DNA"/>
</dbReference>
<feature type="domain" description="Alpha-type protein kinase" evidence="7">
    <location>
        <begin position="148"/>
        <end position="398"/>
    </location>
</feature>
<dbReference type="PANTHER" id="PTHR45992:SF2">
    <property type="entry name" value="EUKARYOTIC ELONGATION FACTOR 2 KINASE"/>
    <property type="match status" value="1"/>
</dbReference>
<protein>
    <recommendedName>
        <fullName evidence="7">Alpha-type protein kinase domain-containing protein</fullName>
    </recommendedName>
</protein>
<keyword evidence="3" id="KW-0547">Nucleotide-binding</keyword>
<gene>
    <name evidence="8" type="ORF">CUR178_00490</name>
</gene>
<comment type="caution">
    <text evidence="8">The sequence shown here is derived from an EMBL/GenBank/DDBJ whole genome shotgun (WGS) entry which is preliminary data.</text>
</comment>
<dbReference type="SMART" id="SM00811">
    <property type="entry name" value="Alpha_kinase"/>
    <property type="match status" value="2"/>
</dbReference>
<dbReference type="CDD" id="cd04515">
    <property type="entry name" value="Alpha_kinase"/>
    <property type="match status" value="2"/>
</dbReference>
<dbReference type="InterPro" id="IPR051852">
    <property type="entry name" value="Alpha-type_PK"/>
</dbReference>
<feature type="region of interest" description="Disordered" evidence="6">
    <location>
        <begin position="1"/>
        <end position="52"/>
    </location>
</feature>
<dbReference type="PANTHER" id="PTHR45992">
    <property type="entry name" value="EUKARYOTIC ELONGATION FACTOR 2 KINASE-RELATED"/>
    <property type="match status" value="1"/>
</dbReference>
<dbReference type="PROSITE" id="PS51158">
    <property type="entry name" value="ALPHA_KINASE"/>
    <property type="match status" value="3"/>
</dbReference>
<keyword evidence="5" id="KW-0067">ATP-binding</keyword>
<evidence type="ECO:0000256" key="4">
    <source>
        <dbReference type="ARBA" id="ARBA00022777"/>
    </source>
</evidence>
<evidence type="ECO:0000256" key="3">
    <source>
        <dbReference type="ARBA" id="ARBA00022741"/>
    </source>
</evidence>
<dbReference type="GO" id="GO:0004674">
    <property type="term" value="F:protein serine/threonine kinase activity"/>
    <property type="evidence" value="ECO:0007669"/>
    <property type="project" value="UniProtKB-KW"/>
</dbReference>